<reference evidence="6" key="1">
    <citation type="submission" date="2016-04" db="EMBL/GenBank/DDBJ databases">
        <authorList>
            <person name="Tabuchi Yagui T.R."/>
        </authorList>
    </citation>
    <scope>NUCLEOTIDE SEQUENCE [LARGE SCALE GENOMIC DNA]</scope>
    <source>
        <strain evidence="6">NIES-26</strain>
    </source>
</reference>
<evidence type="ECO:0000259" key="5">
    <source>
        <dbReference type="Pfam" id="PF00296"/>
    </source>
</evidence>
<dbReference type="InterPro" id="IPR050172">
    <property type="entry name" value="SsuD_RutA_monooxygenase"/>
</dbReference>
<dbReference type="Proteomes" id="UP000252107">
    <property type="component" value="Unassembled WGS sequence"/>
</dbReference>
<dbReference type="AlphaFoldDB" id="A0A367Q3D9"/>
<proteinExistence type="predicted"/>
<dbReference type="SUPFAM" id="SSF51679">
    <property type="entry name" value="Bacterial luciferase-like"/>
    <property type="match status" value="1"/>
</dbReference>
<evidence type="ECO:0000256" key="1">
    <source>
        <dbReference type="ARBA" id="ARBA00022630"/>
    </source>
</evidence>
<keyword evidence="3" id="KW-0560">Oxidoreductase</keyword>
<accession>A0A367Q3D9</accession>
<keyword evidence="2" id="KW-0288">FMN</keyword>
<dbReference type="Pfam" id="PF00296">
    <property type="entry name" value="Bac_luciferase"/>
    <property type="match status" value="1"/>
</dbReference>
<dbReference type="EMBL" id="LXQD01000353">
    <property type="protein sequence ID" value="RCJ17824.1"/>
    <property type="molecule type" value="Genomic_DNA"/>
</dbReference>
<feature type="domain" description="Luciferase-like" evidence="5">
    <location>
        <begin position="29"/>
        <end position="325"/>
    </location>
</feature>
<dbReference type="GO" id="GO:0046306">
    <property type="term" value="P:alkanesulfonate catabolic process"/>
    <property type="evidence" value="ECO:0007669"/>
    <property type="project" value="TreeGrafter"/>
</dbReference>
<gene>
    <name evidence="6" type="ORF">A6770_33545</name>
</gene>
<evidence type="ECO:0000256" key="2">
    <source>
        <dbReference type="ARBA" id="ARBA00022643"/>
    </source>
</evidence>
<evidence type="ECO:0000313" key="6">
    <source>
        <dbReference type="EMBL" id="RCJ17824.1"/>
    </source>
</evidence>
<dbReference type="PANTHER" id="PTHR42847:SF9">
    <property type="entry name" value="BLL6451 PROTEIN"/>
    <property type="match status" value="1"/>
</dbReference>
<sequence>MPVEFIGAIRTKPVSELNNVQTFLNENIIDQDYIRELTLAHEKGGFDRVLVAYRASNPDSFLVASYAASISERLGFLIAHRPGFVAPTLAARIAATLDHFTNGRIAVHIITGGYDADQQRDGDWLDHDDRYRRTDEYLEIVRRIWTSDIPFDYEGKFYRVKDAFSAIKPLQKPHIPLYFGGASDPAVQIAAKHSNVYAMWGEPIAAIKERIAKVRAALPEGRSISFSVSVRPILGVTKEQAWEKAYNILAQIQKLRQAASVSSTPSQAVGSHRLVDFAQKSEIYDKCLWTPIVAVTDGAGNTTALVGTPEEVAEALIDYYDAGVTTLLIRGFDLVEDAIAYGREIIPLVRKEVARRERQAVTVRN</sequence>
<keyword evidence="7" id="KW-1185">Reference proteome</keyword>
<dbReference type="Gene3D" id="3.20.20.30">
    <property type="entry name" value="Luciferase-like domain"/>
    <property type="match status" value="1"/>
</dbReference>
<evidence type="ECO:0000256" key="4">
    <source>
        <dbReference type="ARBA" id="ARBA00023033"/>
    </source>
</evidence>
<evidence type="ECO:0000313" key="7">
    <source>
        <dbReference type="Proteomes" id="UP000252107"/>
    </source>
</evidence>
<dbReference type="PANTHER" id="PTHR42847">
    <property type="entry name" value="ALKANESULFONATE MONOOXYGENASE"/>
    <property type="match status" value="1"/>
</dbReference>
<organism evidence="6 7">
    <name type="scientific">Nostoc minutum NIES-26</name>
    <dbReference type="NCBI Taxonomy" id="1844469"/>
    <lineage>
        <taxon>Bacteria</taxon>
        <taxon>Bacillati</taxon>
        <taxon>Cyanobacteriota</taxon>
        <taxon>Cyanophyceae</taxon>
        <taxon>Nostocales</taxon>
        <taxon>Nostocaceae</taxon>
        <taxon>Nostoc</taxon>
    </lineage>
</organism>
<protein>
    <submittedName>
        <fullName evidence="6">Alkanesulfonate monooxygenase</fullName>
    </submittedName>
</protein>
<keyword evidence="1" id="KW-0285">Flavoprotein</keyword>
<dbReference type="InterPro" id="IPR036661">
    <property type="entry name" value="Luciferase-like_sf"/>
</dbReference>
<dbReference type="InterPro" id="IPR011251">
    <property type="entry name" value="Luciferase-like_dom"/>
</dbReference>
<dbReference type="GO" id="GO:0008726">
    <property type="term" value="F:alkanesulfonate monooxygenase activity"/>
    <property type="evidence" value="ECO:0007669"/>
    <property type="project" value="TreeGrafter"/>
</dbReference>
<dbReference type="CDD" id="cd01094">
    <property type="entry name" value="Alkanesulfonate_monoxygenase"/>
    <property type="match status" value="1"/>
</dbReference>
<keyword evidence="4 6" id="KW-0503">Monooxygenase</keyword>
<name>A0A367Q3D9_9NOSO</name>
<comment type="caution">
    <text evidence="6">The sequence shown here is derived from an EMBL/GenBank/DDBJ whole genome shotgun (WGS) entry which is preliminary data.</text>
</comment>
<evidence type="ECO:0000256" key="3">
    <source>
        <dbReference type="ARBA" id="ARBA00023002"/>
    </source>
</evidence>